<sequence>MIKAIIFDFSRTLLFPVDENYKGGLNDLYRLVKDEVDFNFNNYFYLNKSVLDAANKLKNSFKLYIFTTETIQEDPQIKNEIEGIFSKVFSAKSIGYNKKNIKSYQFIIDELGLKPEEIVFIDDSTENLLVAREAGITTIMYEGFEKFIQKLQELGVKF</sequence>
<accession>A0A0F9ZMN2</accession>
<dbReference type="STRING" id="1618566.UR35_C0001G0021"/>
<dbReference type="InterPro" id="IPR041492">
    <property type="entry name" value="HAD_2"/>
</dbReference>
<dbReference type="NCBIfam" id="TIGR01509">
    <property type="entry name" value="HAD-SF-IA-v3"/>
    <property type="match status" value="1"/>
</dbReference>
<organism evidence="1 2">
    <name type="scientific">Candidatus Woesebacteria bacterium GW2011_GWB1_33_22</name>
    <dbReference type="NCBI Taxonomy" id="1618566"/>
    <lineage>
        <taxon>Bacteria</taxon>
        <taxon>Candidatus Woeseibacteriota</taxon>
    </lineage>
</organism>
<evidence type="ECO:0008006" key="3">
    <source>
        <dbReference type="Google" id="ProtNLM"/>
    </source>
</evidence>
<dbReference type="Proteomes" id="UP000034778">
    <property type="component" value="Unassembled WGS sequence"/>
</dbReference>
<dbReference type="EMBL" id="LBOW01000001">
    <property type="protein sequence ID" value="KKP45424.1"/>
    <property type="molecule type" value="Genomic_DNA"/>
</dbReference>
<dbReference type="PANTHER" id="PTHR43611:SF3">
    <property type="entry name" value="FLAVIN MONONUCLEOTIDE HYDROLASE 1, CHLOROPLATIC"/>
    <property type="match status" value="1"/>
</dbReference>
<proteinExistence type="predicted"/>
<dbReference type="Gene3D" id="3.40.50.1000">
    <property type="entry name" value="HAD superfamily/HAD-like"/>
    <property type="match status" value="1"/>
</dbReference>
<evidence type="ECO:0000313" key="2">
    <source>
        <dbReference type="Proteomes" id="UP000034778"/>
    </source>
</evidence>
<dbReference type="InterPro" id="IPR023214">
    <property type="entry name" value="HAD_sf"/>
</dbReference>
<gene>
    <name evidence="1" type="ORF">UR35_C0001G0021</name>
</gene>
<dbReference type="InterPro" id="IPR036412">
    <property type="entry name" value="HAD-like_sf"/>
</dbReference>
<comment type="caution">
    <text evidence="1">The sequence shown here is derived from an EMBL/GenBank/DDBJ whole genome shotgun (WGS) entry which is preliminary data.</text>
</comment>
<reference evidence="1 2" key="1">
    <citation type="journal article" date="2015" name="Nature">
        <title>rRNA introns, odd ribosomes, and small enigmatic genomes across a large radiation of phyla.</title>
        <authorList>
            <person name="Brown C.T."/>
            <person name="Hug L.A."/>
            <person name="Thomas B.C."/>
            <person name="Sharon I."/>
            <person name="Castelle C.J."/>
            <person name="Singh A."/>
            <person name="Wilkins M.J."/>
            <person name="Williams K.H."/>
            <person name="Banfield J.F."/>
        </authorList>
    </citation>
    <scope>NUCLEOTIDE SEQUENCE [LARGE SCALE GENOMIC DNA]</scope>
</reference>
<dbReference type="Pfam" id="PF13419">
    <property type="entry name" value="HAD_2"/>
    <property type="match status" value="1"/>
</dbReference>
<protein>
    <recommendedName>
        <fullName evidence="3">HAD-superfamily hydrolase, subfamily IA, variant 3</fullName>
    </recommendedName>
</protein>
<name>A0A0F9ZMN2_9BACT</name>
<dbReference type="AlphaFoldDB" id="A0A0F9ZMN2"/>
<dbReference type="InterPro" id="IPR006439">
    <property type="entry name" value="HAD-SF_hydro_IA"/>
</dbReference>
<dbReference type="PANTHER" id="PTHR43611">
    <property type="entry name" value="ALPHA-D-GLUCOSE 1-PHOSPHATE PHOSPHATASE"/>
    <property type="match status" value="1"/>
</dbReference>
<dbReference type="SUPFAM" id="SSF56784">
    <property type="entry name" value="HAD-like"/>
    <property type="match status" value="1"/>
</dbReference>
<evidence type="ECO:0000313" key="1">
    <source>
        <dbReference type="EMBL" id="KKP45424.1"/>
    </source>
</evidence>